<reference evidence="3" key="1">
    <citation type="submission" date="2024-06" db="EMBL/GenBank/DDBJ databases">
        <title>The genome sequences of Kitasatospora sp. strain HUAS MG31.</title>
        <authorList>
            <person name="Mo P."/>
        </authorList>
    </citation>
    <scope>NUCLEOTIDE SEQUENCE</scope>
    <source>
        <strain evidence="3">HUAS MG31</strain>
    </source>
</reference>
<evidence type="ECO:0000313" key="3">
    <source>
        <dbReference type="EMBL" id="XCM78016.1"/>
    </source>
</evidence>
<dbReference type="RefSeq" id="WP_354637759.1">
    <property type="nucleotide sequence ID" value="NZ_CP159872.1"/>
</dbReference>
<sequence>MTDDQLTDIRVELTYRPTAEDFAEALKGRSKAAKSSRRARVLTFVMLGCAVIGGALSLAGGKGVDPVFTALVVVAVVSLLLLPRLQARQLHRLAAANGEFRVTVDGTGVGVRTERSSSQHSWEAVPRFVETPGLFLLLSGDRNASCLTLLPKRGLADPADVDRLRAILEHRLSAVRRRPRPAPPYR</sequence>
<organism evidence="3">
    <name type="scientific">Kitasatospora camelliae</name>
    <dbReference type="NCBI Taxonomy" id="3156397"/>
    <lineage>
        <taxon>Bacteria</taxon>
        <taxon>Bacillati</taxon>
        <taxon>Actinomycetota</taxon>
        <taxon>Actinomycetes</taxon>
        <taxon>Kitasatosporales</taxon>
        <taxon>Streptomycetaceae</taxon>
        <taxon>Kitasatospora</taxon>
    </lineage>
</organism>
<name>A0AAU8JSF1_9ACTN</name>
<evidence type="ECO:0000256" key="1">
    <source>
        <dbReference type="SAM" id="Phobius"/>
    </source>
</evidence>
<proteinExistence type="predicted"/>
<keyword evidence="1" id="KW-1133">Transmembrane helix</keyword>
<dbReference type="AlphaFoldDB" id="A0AAU8JSF1"/>
<feature type="domain" description="YcxB-like C-terminal" evidence="2">
    <location>
        <begin position="106"/>
        <end position="168"/>
    </location>
</feature>
<accession>A0AAU8JSF1</accession>
<dbReference type="Pfam" id="PF14317">
    <property type="entry name" value="YcxB"/>
    <property type="match status" value="1"/>
</dbReference>
<gene>
    <name evidence="3" type="ORF">ABWK59_03240</name>
</gene>
<dbReference type="KEGG" id="kcm:ABWK59_03240"/>
<keyword evidence="1" id="KW-0472">Membrane</keyword>
<evidence type="ECO:0000259" key="2">
    <source>
        <dbReference type="Pfam" id="PF14317"/>
    </source>
</evidence>
<protein>
    <submittedName>
        <fullName evidence="3">YcxB family protein</fullName>
    </submittedName>
</protein>
<feature type="transmembrane region" description="Helical" evidence="1">
    <location>
        <begin position="66"/>
        <end position="82"/>
    </location>
</feature>
<dbReference type="EMBL" id="CP159872">
    <property type="protein sequence ID" value="XCM78016.1"/>
    <property type="molecule type" value="Genomic_DNA"/>
</dbReference>
<dbReference type="InterPro" id="IPR025588">
    <property type="entry name" value="YcxB-like_C"/>
</dbReference>
<feature type="transmembrane region" description="Helical" evidence="1">
    <location>
        <begin position="39"/>
        <end position="60"/>
    </location>
</feature>
<keyword evidence="1" id="KW-0812">Transmembrane</keyword>